<proteinExistence type="predicted"/>
<dbReference type="RefSeq" id="WP_145345135.1">
    <property type="nucleotide sequence ID" value="NZ_SMLY01000057.1"/>
</dbReference>
<evidence type="ECO:0000313" key="3">
    <source>
        <dbReference type="Proteomes" id="UP000320593"/>
    </source>
</evidence>
<dbReference type="AlphaFoldDB" id="A0A562SVQ2"/>
<feature type="region of interest" description="Disordered" evidence="1">
    <location>
        <begin position="1"/>
        <end position="31"/>
    </location>
</feature>
<sequence>MTSRPSYKQRLAKKAERQREYRKHMKDKRRPSRDDIAVAYFHWLVKWTTRKGGWKTFYGSLEKVTDQLVERGFDRNQTEDAIETLVDKIKSGWEFQRKPDFENSANE</sequence>
<dbReference type="Proteomes" id="UP000320593">
    <property type="component" value="Unassembled WGS sequence"/>
</dbReference>
<keyword evidence="3" id="KW-1185">Reference proteome</keyword>
<protein>
    <submittedName>
        <fullName evidence="2">Uncharacterized protein</fullName>
    </submittedName>
</protein>
<accession>A0A562SVQ2</accession>
<dbReference type="EMBL" id="VLLF01000007">
    <property type="protein sequence ID" value="TWI84820.1"/>
    <property type="molecule type" value="Genomic_DNA"/>
</dbReference>
<organism evidence="2 3">
    <name type="scientific">Roseibium hamelinense</name>
    <dbReference type="NCBI Taxonomy" id="150831"/>
    <lineage>
        <taxon>Bacteria</taxon>
        <taxon>Pseudomonadati</taxon>
        <taxon>Pseudomonadota</taxon>
        <taxon>Alphaproteobacteria</taxon>
        <taxon>Hyphomicrobiales</taxon>
        <taxon>Stappiaceae</taxon>
        <taxon>Roseibium</taxon>
    </lineage>
</organism>
<reference evidence="2 3" key="1">
    <citation type="submission" date="2019-07" db="EMBL/GenBank/DDBJ databases">
        <title>Genomic Encyclopedia of Archaeal and Bacterial Type Strains, Phase II (KMG-II): from individual species to whole genera.</title>
        <authorList>
            <person name="Goeker M."/>
        </authorList>
    </citation>
    <scope>NUCLEOTIDE SEQUENCE [LARGE SCALE GENOMIC DNA]</scope>
    <source>
        <strain evidence="2 3">ATCC BAA-252</strain>
    </source>
</reference>
<evidence type="ECO:0000256" key="1">
    <source>
        <dbReference type="SAM" id="MobiDB-lite"/>
    </source>
</evidence>
<evidence type="ECO:0000313" key="2">
    <source>
        <dbReference type="EMBL" id="TWI84820.1"/>
    </source>
</evidence>
<feature type="compositionally biased region" description="Basic residues" evidence="1">
    <location>
        <begin position="20"/>
        <end position="31"/>
    </location>
</feature>
<name>A0A562SVQ2_9HYPH</name>
<dbReference type="OrthoDB" id="8303433at2"/>
<gene>
    <name evidence="2" type="ORF">JM93_03157</name>
</gene>
<comment type="caution">
    <text evidence="2">The sequence shown here is derived from an EMBL/GenBank/DDBJ whole genome shotgun (WGS) entry which is preliminary data.</text>
</comment>